<dbReference type="InterPro" id="IPR009015">
    <property type="entry name" value="Fucose_isomerase_N/cen_sf"/>
</dbReference>
<dbReference type="GO" id="GO:0005737">
    <property type="term" value="C:cytoplasm"/>
    <property type="evidence" value="ECO:0007669"/>
    <property type="project" value="InterPro"/>
</dbReference>
<dbReference type="EMBL" id="SNRY01009535">
    <property type="protein sequence ID" value="KAA6306928.1"/>
    <property type="molecule type" value="Genomic_DNA"/>
</dbReference>
<feature type="domain" description="L-arabinose isomerase N-terminal" evidence="3">
    <location>
        <begin position="8"/>
        <end position="35"/>
    </location>
</feature>
<dbReference type="InterPro" id="IPR038583">
    <property type="entry name" value="AraA_N_sf"/>
</dbReference>
<dbReference type="SUPFAM" id="SSF53743">
    <property type="entry name" value="FucI/AraA N-terminal and middle domains"/>
    <property type="match status" value="1"/>
</dbReference>
<dbReference type="GO" id="GO:0008733">
    <property type="term" value="F:L-arabinose isomerase activity"/>
    <property type="evidence" value="ECO:0007669"/>
    <property type="project" value="UniProtKB-EC"/>
</dbReference>
<dbReference type="EC" id="5.3.1.4" evidence="4"/>
<sequence length="35" mass="3899">MENFKNLEVWFVTGAQLLYGGDAVVKVDAHSTEMV</sequence>
<evidence type="ECO:0000313" key="4">
    <source>
        <dbReference type="EMBL" id="KAA6306928.1"/>
    </source>
</evidence>
<organism evidence="4">
    <name type="scientific">termite gut metagenome</name>
    <dbReference type="NCBI Taxonomy" id="433724"/>
    <lineage>
        <taxon>unclassified sequences</taxon>
        <taxon>metagenomes</taxon>
        <taxon>organismal metagenomes</taxon>
    </lineage>
</organism>
<name>A0A5J4PD83_9ZZZZ</name>
<accession>A0A5J4PD83</accession>
<evidence type="ECO:0000256" key="2">
    <source>
        <dbReference type="ARBA" id="ARBA00023277"/>
    </source>
</evidence>
<feature type="non-terminal residue" evidence="4">
    <location>
        <position position="35"/>
    </location>
</feature>
<keyword evidence="1 4" id="KW-0413">Isomerase</keyword>
<evidence type="ECO:0000256" key="1">
    <source>
        <dbReference type="ARBA" id="ARBA00023235"/>
    </source>
</evidence>
<dbReference type="Pfam" id="PF02610">
    <property type="entry name" value="AraA_N"/>
    <property type="match status" value="1"/>
</dbReference>
<evidence type="ECO:0000259" key="3">
    <source>
        <dbReference type="Pfam" id="PF02610"/>
    </source>
</evidence>
<dbReference type="Gene3D" id="3.40.50.10940">
    <property type="match status" value="1"/>
</dbReference>
<proteinExistence type="predicted"/>
<dbReference type="GO" id="GO:0005996">
    <property type="term" value="P:monosaccharide metabolic process"/>
    <property type="evidence" value="ECO:0007669"/>
    <property type="project" value="InterPro"/>
</dbReference>
<dbReference type="InterPro" id="IPR055389">
    <property type="entry name" value="AraA_N"/>
</dbReference>
<protein>
    <submittedName>
        <fullName evidence="4">L-arabinose isomerase</fullName>
        <ecNumber evidence="4">5.3.1.4</ecNumber>
    </submittedName>
</protein>
<keyword evidence="2" id="KW-0119">Carbohydrate metabolism</keyword>
<comment type="caution">
    <text evidence="4">The sequence shown here is derived from an EMBL/GenBank/DDBJ whole genome shotgun (WGS) entry which is preliminary data.</text>
</comment>
<dbReference type="AlphaFoldDB" id="A0A5J4PD83"/>
<gene>
    <name evidence="4" type="ORF">EZS27_041407</name>
</gene>
<reference evidence="4" key="1">
    <citation type="submission" date="2019-03" db="EMBL/GenBank/DDBJ databases">
        <title>Single cell metagenomics reveals metabolic interactions within the superorganism composed of flagellate Streblomastix strix and complex community of Bacteroidetes bacteria on its surface.</title>
        <authorList>
            <person name="Treitli S.C."/>
            <person name="Kolisko M."/>
            <person name="Husnik F."/>
            <person name="Keeling P."/>
            <person name="Hampl V."/>
        </authorList>
    </citation>
    <scope>NUCLEOTIDE SEQUENCE</scope>
    <source>
        <strain evidence="4">STM</strain>
    </source>
</reference>